<dbReference type="Proteomes" id="UP000305095">
    <property type="component" value="Unassembled WGS sequence"/>
</dbReference>
<keyword evidence="1" id="KW-0472">Membrane</keyword>
<dbReference type="EMBL" id="SZZP01000007">
    <property type="protein sequence ID" value="TKV81176.1"/>
    <property type="molecule type" value="Genomic_DNA"/>
</dbReference>
<proteinExistence type="predicted"/>
<sequence length="71" mass="8105">MIQSKDFRRDDIQFQTTAQIGVAGMTSETAKAILMILLFVSLSTAIHLSERSATKRLRAFALQTLRRTHRR</sequence>
<gene>
    <name evidence="2" type="ORF">FDV58_13690</name>
</gene>
<keyword evidence="1" id="KW-0812">Transmembrane</keyword>
<name>A0A4U6S8Z9_BRAEL</name>
<evidence type="ECO:0000313" key="3">
    <source>
        <dbReference type="Proteomes" id="UP000305095"/>
    </source>
</evidence>
<protein>
    <submittedName>
        <fullName evidence="2">Uncharacterized protein</fullName>
    </submittedName>
</protein>
<comment type="caution">
    <text evidence="2">The sequence shown here is derived from an EMBL/GenBank/DDBJ whole genome shotgun (WGS) entry which is preliminary data.</text>
</comment>
<feature type="transmembrane region" description="Helical" evidence="1">
    <location>
        <begin position="32"/>
        <end position="49"/>
    </location>
</feature>
<reference evidence="2 3" key="1">
    <citation type="submission" date="2019-05" db="EMBL/GenBank/DDBJ databases">
        <title>Draft Genome of Bradyrhizobium elkanii strain SEMIA 938, Used in Commercial Inoculants for Lupinus spp. in Brazil.</title>
        <authorList>
            <person name="Hungria M."/>
            <person name="Delamuta J.R.M."/>
            <person name="Ribeiro R.A."/>
            <person name="Nogueira M.A."/>
        </authorList>
    </citation>
    <scope>NUCLEOTIDE SEQUENCE [LARGE SCALE GENOMIC DNA]</scope>
    <source>
        <strain evidence="2 3">Semia 938</strain>
    </source>
</reference>
<organism evidence="2 3">
    <name type="scientific">Bradyrhizobium elkanii</name>
    <dbReference type="NCBI Taxonomy" id="29448"/>
    <lineage>
        <taxon>Bacteria</taxon>
        <taxon>Pseudomonadati</taxon>
        <taxon>Pseudomonadota</taxon>
        <taxon>Alphaproteobacteria</taxon>
        <taxon>Hyphomicrobiales</taxon>
        <taxon>Nitrobacteraceae</taxon>
        <taxon>Bradyrhizobium</taxon>
    </lineage>
</organism>
<keyword evidence="1" id="KW-1133">Transmembrane helix</keyword>
<accession>A0A4U6S8Z9</accession>
<evidence type="ECO:0000313" key="2">
    <source>
        <dbReference type="EMBL" id="TKV81176.1"/>
    </source>
</evidence>
<dbReference type="AlphaFoldDB" id="A0A4U6S8Z9"/>
<evidence type="ECO:0000256" key="1">
    <source>
        <dbReference type="SAM" id="Phobius"/>
    </source>
</evidence>